<keyword evidence="2" id="KW-1185">Reference proteome</keyword>
<evidence type="ECO:0000313" key="2">
    <source>
        <dbReference type="Proteomes" id="UP000318741"/>
    </source>
</evidence>
<organism evidence="1 2">
    <name type="scientific">Alienimonas californiensis</name>
    <dbReference type="NCBI Taxonomy" id="2527989"/>
    <lineage>
        <taxon>Bacteria</taxon>
        <taxon>Pseudomonadati</taxon>
        <taxon>Planctomycetota</taxon>
        <taxon>Planctomycetia</taxon>
        <taxon>Planctomycetales</taxon>
        <taxon>Planctomycetaceae</taxon>
        <taxon>Alienimonas</taxon>
    </lineage>
</organism>
<dbReference type="AlphaFoldDB" id="A0A517P4H6"/>
<dbReference type="EMBL" id="CP036265">
    <property type="protein sequence ID" value="QDT14284.1"/>
    <property type="molecule type" value="Genomic_DNA"/>
</dbReference>
<dbReference type="KEGG" id="acaf:CA12_03550"/>
<name>A0A517P4H6_9PLAN</name>
<protein>
    <submittedName>
        <fullName evidence="1">Uncharacterized protein</fullName>
    </submittedName>
</protein>
<accession>A0A517P4H6</accession>
<proteinExistence type="predicted"/>
<reference evidence="1 2" key="1">
    <citation type="submission" date="2019-02" db="EMBL/GenBank/DDBJ databases">
        <title>Deep-cultivation of Planctomycetes and their phenomic and genomic characterization uncovers novel biology.</title>
        <authorList>
            <person name="Wiegand S."/>
            <person name="Jogler M."/>
            <person name="Boedeker C."/>
            <person name="Pinto D."/>
            <person name="Vollmers J."/>
            <person name="Rivas-Marin E."/>
            <person name="Kohn T."/>
            <person name="Peeters S.H."/>
            <person name="Heuer A."/>
            <person name="Rast P."/>
            <person name="Oberbeckmann S."/>
            <person name="Bunk B."/>
            <person name="Jeske O."/>
            <person name="Meyerdierks A."/>
            <person name="Storesund J.E."/>
            <person name="Kallscheuer N."/>
            <person name="Luecker S."/>
            <person name="Lage O.M."/>
            <person name="Pohl T."/>
            <person name="Merkel B.J."/>
            <person name="Hornburger P."/>
            <person name="Mueller R.-W."/>
            <person name="Bruemmer F."/>
            <person name="Labrenz M."/>
            <person name="Spormann A.M."/>
            <person name="Op den Camp H."/>
            <person name="Overmann J."/>
            <person name="Amann R."/>
            <person name="Jetten M.S.M."/>
            <person name="Mascher T."/>
            <person name="Medema M.H."/>
            <person name="Devos D.P."/>
            <person name="Kaster A.-K."/>
            <person name="Ovreas L."/>
            <person name="Rohde M."/>
            <person name="Galperin M.Y."/>
            <person name="Jogler C."/>
        </authorList>
    </citation>
    <scope>NUCLEOTIDE SEQUENCE [LARGE SCALE GENOMIC DNA]</scope>
    <source>
        <strain evidence="1 2">CA12</strain>
    </source>
</reference>
<gene>
    <name evidence="1" type="ORF">CA12_03550</name>
</gene>
<evidence type="ECO:0000313" key="1">
    <source>
        <dbReference type="EMBL" id="QDT14284.1"/>
    </source>
</evidence>
<sequence length="98" mass="10617">MAITDGRQDLGRRERLVPGAFDDRRATADTARFAAHVLTYGGEADLAALREQLPTVADLRAVLDAAPAGVYDARSWAYWNLMAGRDDPPPPPARTLPS</sequence>
<dbReference type="Proteomes" id="UP000318741">
    <property type="component" value="Chromosome"/>
</dbReference>